<feature type="region of interest" description="Disordered" evidence="1">
    <location>
        <begin position="1"/>
        <end position="25"/>
    </location>
</feature>
<name>A0A6S7IZB9_PARCT</name>
<dbReference type="OrthoDB" id="5990517at2759"/>
<dbReference type="EMBL" id="CACRXK020006869">
    <property type="protein sequence ID" value="CAB4010682.1"/>
    <property type="molecule type" value="Genomic_DNA"/>
</dbReference>
<comment type="caution">
    <text evidence="2">The sequence shown here is derived from an EMBL/GenBank/DDBJ whole genome shotgun (WGS) entry which is preliminary data.</text>
</comment>
<protein>
    <submittedName>
        <fullName evidence="2">Uncharacterized protein</fullName>
    </submittedName>
</protein>
<dbReference type="AlphaFoldDB" id="A0A6S7IZB9"/>
<evidence type="ECO:0000256" key="1">
    <source>
        <dbReference type="SAM" id="MobiDB-lite"/>
    </source>
</evidence>
<dbReference type="Proteomes" id="UP001152795">
    <property type="component" value="Unassembled WGS sequence"/>
</dbReference>
<reference evidence="2" key="1">
    <citation type="submission" date="2020-04" db="EMBL/GenBank/DDBJ databases">
        <authorList>
            <person name="Alioto T."/>
            <person name="Alioto T."/>
            <person name="Gomez Garrido J."/>
        </authorList>
    </citation>
    <scope>NUCLEOTIDE SEQUENCE</scope>
    <source>
        <strain evidence="2">A484AB</strain>
    </source>
</reference>
<evidence type="ECO:0000313" key="2">
    <source>
        <dbReference type="EMBL" id="CAB4010682.1"/>
    </source>
</evidence>
<proteinExistence type="predicted"/>
<accession>A0A6S7IZB9</accession>
<sequence>MTNMMGDESNKQVESLEDTGRTETSIQKEISKLEYYLEGTDELTREIDVEEIKTTVKQTSKITSKLSELISQLEEFKIDSGISPRTVRQWEKDIKAKYAELLLDKEKFESRKRRNQEESERRKWEAEQQLEEAAIIERHEREQKLWEQNCKPSWKLLRNVWS</sequence>
<gene>
    <name evidence="2" type="ORF">PACLA_8A073991</name>
</gene>
<keyword evidence="3" id="KW-1185">Reference proteome</keyword>
<evidence type="ECO:0000313" key="3">
    <source>
        <dbReference type="Proteomes" id="UP001152795"/>
    </source>
</evidence>
<organism evidence="2 3">
    <name type="scientific">Paramuricea clavata</name>
    <name type="common">Red gorgonian</name>
    <name type="synonym">Violescent sea-whip</name>
    <dbReference type="NCBI Taxonomy" id="317549"/>
    <lineage>
        <taxon>Eukaryota</taxon>
        <taxon>Metazoa</taxon>
        <taxon>Cnidaria</taxon>
        <taxon>Anthozoa</taxon>
        <taxon>Octocorallia</taxon>
        <taxon>Malacalcyonacea</taxon>
        <taxon>Plexauridae</taxon>
        <taxon>Paramuricea</taxon>
    </lineage>
</organism>